<accession>A0A814ZW84</accession>
<dbReference type="OrthoDB" id="6435595at2759"/>
<dbReference type="SUPFAM" id="SSF50494">
    <property type="entry name" value="Trypsin-like serine proteases"/>
    <property type="match status" value="1"/>
</dbReference>
<organism evidence="2 4">
    <name type="scientific">Didymodactylos carnosus</name>
    <dbReference type="NCBI Taxonomy" id="1234261"/>
    <lineage>
        <taxon>Eukaryota</taxon>
        <taxon>Metazoa</taxon>
        <taxon>Spiralia</taxon>
        <taxon>Gnathifera</taxon>
        <taxon>Rotifera</taxon>
        <taxon>Eurotatoria</taxon>
        <taxon>Bdelloidea</taxon>
        <taxon>Philodinida</taxon>
        <taxon>Philodinidae</taxon>
        <taxon>Didymodactylos</taxon>
    </lineage>
</organism>
<evidence type="ECO:0008006" key="5">
    <source>
        <dbReference type="Google" id="ProtNLM"/>
    </source>
</evidence>
<dbReference type="Proteomes" id="UP000663829">
    <property type="component" value="Unassembled WGS sequence"/>
</dbReference>
<feature type="non-terminal residue" evidence="2">
    <location>
        <position position="112"/>
    </location>
</feature>
<dbReference type="Proteomes" id="UP000681722">
    <property type="component" value="Unassembled WGS sequence"/>
</dbReference>
<evidence type="ECO:0000313" key="2">
    <source>
        <dbReference type="EMBL" id="CAF1250896.1"/>
    </source>
</evidence>
<keyword evidence="4" id="KW-1185">Reference proteome</keyword>
<proteinExistence type="predicted"/>
<dbReference type="EMBL" id="CAJOBC010014488">
    <property type="protein sequence ID" value="CAF4020102.1"/>
    <property type="molecule type" value="Genomic_DNA"/>
</dbReference>
<evidence type="ECO:0000256" key="1">
    <source>
        <dbReference type="SAM" id="SignalP"/>
    </source>
</evidence>
<keyword evidence="1" id="KW-0732">Signal</keyword>
<evidence type="ECO:0000313" key="3">
    <source>
        <dbReference type="EMBL" id="CAF4020102.1"/>
    </source>
</evidence>
<dbReference type="AlphaFoldDB" id="A0A814ZW84"/>
<comment type="caution">
    <text evidence="2">The sequence shown here is derived from an EMBL/GenBank/DDBJ whole genome shotgun (WGS) entry which is preliminary data.</text>
</comment>
<evidence type="ECO:0000313" key="4">
    <source>
        <dbReference type="Proteomes" id="UP000663829"/>
    </source>
</evidence>
<gene>
    <name evidence="2" type="ORF">GPM918_LOCUS26128</name>
    <name evidence="3" type="ORF">SRO942_LOCUS26221</name>
</gene>
<name>A0A814ZW84_9BILA</name>
<feature type="signal peptide" evidence="1">
    <location>
        <begin position="1"/>
        <end position="19"/>
    </location>
</feature>
<dbReference type="InterPro" id="IPR009003">
    <property type="entry name" value="Peptidase_S1_PA"/>
</dbReference>
<sequence>MLHSTMFLLFFYLLGTVSSLTLDINDNGKLCSKWATSVDDWHEIEPFCAGTYTPEVSSGFELRLCCVSNTVSMTTTPNTPVLNQECGTQQIRPSRFRIVGGQEAVPNSWPWL</sequence>
<protein>
    <recommendedName>
        <fullName evidence="5">Secreted protein</fullName>
    </recommendedName>
</protein>
<reference evidence="2" key="1">
    <citation type="submission" date="2021-02" db="EMBL/GenBank/DDBJ databases">
        <authorList>
            <person name="Nowell W R."/>
        </authorList>
    </citation>
    <scope>NUCLEOTIDE SEQUENCE</scope>
</reference>
<feature type="chain" id="PRO_5036226748" description="Secreted protein" evidence="1">
    <location>
        <begin position="20"/>
        <end position="112"/>
    </location>
</feature>
<dbReference type="EMBL" id="CAJNOQ010010402">
    <property type="protein sequence ID" value="CAF1250896.1"/>
    <property type="molecule type" value="Genomic_DNA"/>
</dbReference>